<dbReference type="Proteomes" id="UP000815325">
    <property type="component" value="Unassembled WGS sequence"/>
</dbReference>
<organism evidence="1 2">
    <name type="scientific">Dunaliella salina</name>
    <name type="common">Green alga</name>
    <name type="synonym">Protococcus salinus</name>
    <dbReference type="NCBI Taxonomy" id="3046"/>
    <lineage>
        <taxon>Eukaryota</taxon>
        <taxon>Viridiplantae</taxon>
        <taxon>Chlorophyta</taxon>
        <taxon>core chlorophytes</taxon>
        <taxon>Chlorophyceae</taxon>
        <taxon>CS clade</taxon>
        <taxon>Chlamydomonadales</taxon>
        <taxon>Dunaliellaceae</taxon>
        <taxon>Dunaliella</taxon>
    </lineage>
</organism>
<keyword evidence="2" id="KW-1185">Reference proteome</keyword>
<protein>
    <submittedName>
        <fullName evidence="1">Uncharacterized protein</fullName>
    </submittedName>
</protein>
<evidence type="ECO:0000313" key="1">
    <source>
        <dbReference type="EMBL" id="KAF5833372.1"/>
    </source>
</evidence>
<accession>A0ABQ7GFJ1</accession>
<sequence length="39" mass="4054">MTDELRPVMPGVCVTMRCVAVRQGVLAVGSASAVVCCFP</sequence>
<reference evidence="1" key="1">
    <citation type="submission" date="2017-08" db="EMBL/GenBank/DDBJ databases">
        <authorList>
            <person name="Polle J.E."/>
            <person name="Barry K."/>
            <person name="Cushman J."/>
            <person name="Schmutz J."/>
            <person name="Tran D."/>
            <person name="Hathwaick L.T."/>
            <person name="Yim W.C."/>
            <person name="Jenkins J."/>
            <person name="Mckie-Krisberg Z.M."/>
            <person name="Prochnik S."/>
            <person name="Lindquist E."/>
            <person name="Dockter R.B."/>
            <person name="Adam C."/>
            <person name="Molina H."/>
            <person name="Bunkerborg J."/>
            <person name="Jin E."/>
            <person name="Buchheim M."/>
            <person name="Magnuson J."/>
        </authorList>
    </citation>
    <scope>NUCLEOTIDE SEQUENCE</scope>
    <source>
        <strain evidence="1">CCAP 19/18</strain>
    </source>
</reference>
<proteinExistence type="predicted"/>
<dbReference type="EMBL" id="MU069815">
    <property type="protein sequence ID" value="KAF5833372.1"/>
    <property type="molecule type" value="Genomic_DNA"/>
</dbReference>
<name>A0ABQ7GFJ1_DUNSA</name>
<evidence type="ECO:0000313" key="2">
    <source>
        <dbReference type="Proteomes" id="UP000815325"/>
    </source>
</evidence>
<comment type="caution">
    <text evidence="1">The sequence shown here is derived from an EMBL/GenBank/DDBJ whole genome shotgun (WGS) entry which is preliminary data.</text>
</comment>
<gene>
    <name evidence="1" type="ORF">DUNSADRAFT_10373</name>
</gene>